<sequence>MNPVVVTAGESMIRLMGAEATRLRHADSLTVGIAGAESNLAIGLSRLGHAVALITRLGDDELGELVLRRIAAERVDLRGVRRVHGASTGLLLREQAPEGQRVYYYRHGSAASGLSPDDVDPTLLAGARVLHLTGITPSLSASARAFCDALMVEARGQGLMVSLDVNFRSRLWPAEACRGWIEAALPAADLLFISREEGEALWGAVDQALLERLAAAGPRGVILKGDGADSLAWVEGQLHRAPLHAVSAVDPVGAGDAFAAGYLDGWLAGRPPEACLRQANAMGAICVTGRGDYEGLPERASLERFMAGSHELGR</sequence>
<feature type="domain" description="Carbohydrate kinase PfkB" evidence="4">
    <location>
        <begin position="5"/>
        <end position="298"/>
    </location>
</feature>
<dbReference type="InterPro" id="IPR029056">
    <property type="entry name" value="Ribokinase-like"/>
</dbReference>
<dbReference type="RefSeq" id="WP_109677168.1">
    <property type="nucleotide sequence ID" value="NZ_CP086615.1"/>
</dbReference>
<dbReference type="InterPro" id="IPR011611">
    <property type="entry name" value="PfkB_dom"/>
</dbReference>
<evidence type="ECO:0000313" key="6">
    <source>
        <dbReference type="Proteomes" id="UP000245474"/>
    </source>
</evidence>
<gene>
    <name evidence="5" type="ORF">DEM34_05765</name>
</gene>
<dbReference type="AlphaFoldDB" id="A0A2U2N5D1"/>
<dbReference type="OrthoDB" id="9813569at2"/>
<dbReference type="SUPFAM" id="SSF53613">
    <property type="entry name" value="Ribokinase-like"/>
    <property type="match status" value="1"/>
</dbReference>
<dbReference type="EMBL" id="QFFI01000006">
    <property type="protein sequence ID" value="PWG64386.1"/>
    <property type="molecule type" value="Genomic_DNA"/>
</dbReference>
<dbReference type="Proteomes" id="UP000245474">
    <property type="component" value="Unassembled WGS sequence"/>
</dbReference>
<dbReference type="PANTHER" id="PTHR43320">
    <property type="entry name" value="SUGAR KINASE"/>
    <property type="match status" value="1"/>
</dbReference>
<dbReference type="GO" id="GO:0016301">
    <property type="term" value="F:kinase activity"/>
    <property type="evidence" value="ECO:0007669"/>
    <property type="project" value="UniProtKB-KW"/>
</dbReference>
<evidence type="ECO:0000256" key="2">
    <source>
        <dbReference type="ARBA" id="ARBA00022679"/>
    </source>
</evidence>
<evidence type="ECO:0000259" key="4">
    <source>
        <dbReference type="Pfam" id="PF00294"/>
    </source>
</evidence>
<keyword evidence="2" id="KW-0808">Transferase</keyword>
<keyword evidence="3 5" id="KW-0418">Kinase</keyword>
<keyword evidence="6" id="KW-1185">Reference proteome</keyword>
<proteinExistence type="inferred from homology"/>
<comment type="similarity">
    <text evidence="1">Belongs to the carbohydrate kinase PfkB family.</text>
</comment>
<dbReference type="InterPro" id="IPR002173">
    <property type="entry name" value="Carboh/pur_kinase_PfkB_CS"/>
</dbReference>
<dbReference type="Pfam" id="PF00294">
    <property type="entry name" value="PfkB"/>
    <property type="match status" value="1"/>
</dbReference>
<accession>A0A2U2N5D1</accession>
<reference evidence="5 6" key="1">
    <citation type="submission" date="2018-05" db="EMBL/GenBank/DDBJ databases">
        <title>Spiribacter halobius sp. nov., a moderately halophilic bacterium isolated from marine solar saltern.</title>
        <authorList>
            <person name="Zheng W.-S."/>
            <person name="Lu D.-C."/>
            <person name="Du Z.-J."/>
        </authorList>
    </citation>
    <scope>NUCLEOTIDE SEQUENCE [LARGE SCALE GENOMIC DNA]</scope>
    <source>
        <strain evidence="5 6">E85</strain>
    </source>
</reference>
<protein>
    <submittedName>
        <fullName evidence="5">Sugar kinase</fullName>
    </submittedName>
</protein>
<dbReference type="PROSITE" id="PS00584">
    <property type="entry name" value="PFKB_KINASES_2"/>
    <property type="match status" value="1"/>
</dbReference>
<evidence type="ECO:0000256" key="3">
    <source>
        <dbReference type="ARBA" id="ARBA00022777"/>
    </source>
</evidence>
<evidence type="ECO:0000256" key="1">
    <source>
        <dbReference type="ARBA" id="ARBA00010688"/>
    </source>
</evidence>
<name>A0A2U2N5D1_9GAMM</name>
<evidence type="ECO:0000313" key="5">
    <source>
        <dbReference type="EMBL" id="PWG64386.1"/>
    </source>
</evidence>
<dbReference type="PANTHER" id="PTHR43320:SF2">
    <property type="entry name" value="2-DEHYDRO-3-DEOXYGLUCONOKINASE_2-DEHYDRO-3-DEOXYGALACTONOKINASE"/>
    <property type="match status" value="1"/>
</dbReference>
<dbReference type="Gene3D" id="3.40.1190.20">
    <property type="match status" value="1"/>
</dbReference>
<dbReference type="InterPro" id="IPR052700">
    <property type="entry name" value="Carb_kinase_PfkB-like"/>
</dbReference>
<dbReference type="CDD" id="cd01166">
    <property type="entry name" value="KdgK"/>
    <property type="match status" value="1"/>
</dbReference>
<organism evidence="5 6">
    <name type="scientific">Sediminicurvatus halobius</name>
    <dbReference type="NCBI Taxonomy" id="2182432"/>
    <lineage>
        <taxon>Bacteria</taxon>
        <taxon>Pseudomonadati</taxon>
        <taxon>Pseudomonadota</taxon>
        <taxon>Gammaproteobacteria</taxon>
        <taxon>Chromatiales</taxon>
        <taxon>Ectothiorhodospiraceae</taxon>
        <taxon>Sediminicurvatus</taxon>
    </lineage>
</organism>
<comment type="caution">
    <text evidence="5">The sequence shown here is derived from an EMBL/GenBank/DDBJ whole genome shotgun (WGS) entry which is preliminary data.</text>
</comment>